<name>F0UA55_AJEC8</name>
<protein>
    <recommendedName>
        <fullName evidence="3">Pre-toxin TG domain-containing protein</fullName>
    </recommendedName>
</protein>
<accession>F0UA55</accession>
<feature type="domain" description="Pre-toxin TG" evidence="3">
    <location>
        <begin position="222"/>
        <end position="277"/>
    </location>
</feature>
<dbReference type="AlphaFoldDB" id="F0UA55"/>
<dbReference type="Proteomes" id="UP000008142">
    <property type="component" value="Unassembled WGS sequence"/>
</dbReference>
<dbReference type="HOGENOM" id="CLU_439505_0_0_1"/>
<comment type="subcellular location">
    <subcellularLocation>
        <location evidence="1">Secreted</location>
    </subcellularLocation>
</comment>
<dbReference type="GO" id="GO:0005576">
    <property type="term" value="C:extracellular region"/>
    <property type="evidence" value="ECO:0007669"/>
    <property type="project" value="UniProtKB-SubCell"/>
</dbReference>
<proteinExistence type="predicted"/>
<dbReference type="OMA" id="IMNEQWT"/>
<organism evidence="5">
    <name type="scientific">Ajellomyces capsulatus (strain H88)</name>
    <name type="common">Darling's disease fungus</name>
    <name type="synonym">Histoplasma capsulatum</name>
    <dbReference type="NCBI Taxonomy" id="544711"/>
    <lineage>
        <taxon>Eukaryota</taxon>
        <taxon>Fungi</taxon>
        <taxon>Dikarya</taxon>
        <taxon>Ascomycota</taxon>
        <taxon>Pezizomycotina</taxon>
        <taxon>Eurotiomycetes</taxon>
        <taxon>Eurotiomycetidae</taxon>
        <taxon>Onygenales</taxon>
        <taxon>Ajellomycetaceae</taxon>
        <taxon>Histoplasma</taxon>
    </lineage>
</organism>
<sequence length="628" mass="69484">MDKVATMERISEAELQSILQEAKNDLTKLLTDATTNTTQIGIARERVEIMNEQWTTARPQVVGTYGGMAASLQAKMKKMSMWYENATNAAAEKVAYETTSYDRLSSHKRKDAEHYAFANAWARSKYEFFVWYKNEYTGVTSIWESNPLIPRLTAAIRDEFQAWFQKQVVTQKLLDQSSESAMHDFLSERPDVVVLLNLIPRLPTTKTQTQGTIDRPTAVTAIEITLSLVPFLGNAIALYEVWTGRDLFGYDLSPVEQAILAASILLPIAGRMVKGGRALYTESRLVKLYGKDATSWGKVMNASARASEKQAVIRSIEAGEEALATLGRVEGKIAQEAAAAVKAVVTSPVAIPNVVAPETKVLWQTLSKRYPILDKLDEIAVDRILRKGPNVDHIKGQLLEELAESHIIPMLRERHAGFALGVKVPKGKTLEFVPGYSIMDASGRQITDGMLGYTDKQVFNILAIFEAKAGRKGARELTVTTTRVAKMSQDSLLEIKAAAKDFWLNARTIARNNKQPFSKTVADFEKQLLKTKDSGQLQRDLERLSRNAGKPLTKIYIGEVNTAVRISPTNTKFFGILPQGIRISLVEAEAKAAGFKFEALAVPMHKTDLAAVAKELVPHATQMVSKAP</sequence>
<evidence type="ECO:0000313" key="5">
    <source>
        <dbReference type="Proteomes" id="UP000008142"/>
    </source>
</evidence>
<dbReference type="EMBL" id="DS990637">
    <property type="protein sequence ID" value="EGC42827.1"/>
    <property type="molecule type" value="Genomic_DNA"/>
</dbReference>
<evidence type="ECO:0000256" key="1">
    <source>
        <dbReference type="ARBA" id="ARBA00004613"/>
    </source>
</evidence>
<evidence type="ECO:0000256" key="2">
    <source>
        <dbReference type="ARBA" id="ARBA00022525"/>
    </source>
</evidence>
<dbReference type="OrthoDB" id="5321385at2759"/>
<dbReference type="VEuPathDB" id="FungiDB:I7I53_09261"/>
<gene>
    <name evidence="4" type="ORF">HCEG_02042</name>
</gene>
<dbReference type="InterPro" id="IPR027797">
    <property type="entry name" value="PT-TG_dom"/>
</dbReference>
<evidence type="ECO:0000259" key="3">
    <source>
        <dbReference type="Pfam" id="PF14449"/>
    </source>
</evidence>
<dbReference type="Pfam" id="PF14449">
    <property type="entry name" value="PT-TG"/>
    <property type="match status" value="1"/>
</dbReference>
<reference evidence="5" key="1">
    <citation type="submission" date="2008-07" db="EMBL/GenBank/DDBJ databases">
        <title>Annotation of Ajellomyces capsulatus strain H88.</title>
        <authorList>
            <person name="Champion M."/>
            <person name="Cuomo C."/>
            <person name="Ma L.-J."/>
            <person name="Henn M.R."/>
            <person name="Sil A."/>
            <person name="Goldman B."/>
            <person name="Young S.K."/>
            <person name="Kodira C.D."/>
            <person name="Zeng Q."/>
            <person name="Koehrsen M."/>
            <person name="Alvarado L."/>
            <person name="Berlin A."/>
            <person name="Borenstein D."/>
            <person name="Chen Z."/>
            <person name="Engels R."/>
            <person name="Freedman E."/>
            <person name="Gellesch M."/>
            <person name="Goldberg J."/>
            <person name="Griggs A."/>
            <person name="Gujja S."/>
            <person name="Heiman D."/>
            <person name="Hepburn T."/>
            <person name="Howarth C."/>
            <person name="Jen D."/>
            <person name="Larson L."/>
            <person name="Lewis B."/>
            <person name="Mehta T."/>
            <person name="Park D."/>
            <person name="Pearson M."/>
            <person name="Roberts A."/>
            <person name="Saif S."/>
            <person name="Shea T."/>
            <person name="Shenoy N."/>
            <person name="Sisk P."/>
            <person name="Stolte C."/>
            <person name="Sykes S."/>
            <person name="Walk T."/>
            <person name="White J."/>
            <person name="Yandava C."/>
            <person name="Klein B."/>
            <person name="McEwen J.G."/>
            <person name="Puccia R."/>
            <person name="Goldman G.H."/>
            <person name="Felipe M.S."/>
            <person name="Nino-Vega G."/>
            <person name="San-Blas G."/>
            <person name="Taylor J."/>
            <person name="Mendoza L."/>
            <person name="Galagan J."/>
            <person name="Nusbaum C."/>
            <person name="Birren B."/>
        </authorList>
    </citation>
    <scope>NUCLEOTIDE SEQUENCE [LARGE SCALE GENOMIC DNA]</scope>
    <source>
        <strain evidence="5">H88</strain>
    </source>
</reference>
<evidence type="ECO:0000313" key="4">
    <source>
        <dbReference type="EMBL" id="EGC42827.1"/>
    </source>
</evidence>
<keyword evidence="2" id="KW-0964">Secreted</keyword>